<evidence type="ECO:0000313" key="2">
    <source>
        <dbReference type="WBParaSite" id="RSKR_0001114600.1"/>
    </source>
</evidence>
<dbReference type="WBParaSite" id="RSKR_0001114600.1">
    <property type="protein sequence ID" value="RSKR_0001114600.1"/>
    <property type="gene ID" value="RSKR_0001114600"/>
</dbReference>
<protein>
    <submittedName>
        <fullName evidence="2">Neur_chan_LBD domain-containing protein</fullName>
    </submittedName>
</protein>
<reference evidence="2" key="1">
    <citation type="submission" date="2016-11" db="UniProtKB">
        <authorList>
            <consortium name="WormBaseParasite"/>
        </authorList>
    </citation>
    <scope>IDENTIFICATION</scope>
    <source>
        <strain evidence="2">KR3021</strain>
    </source>
</reference>
<name>A0AC35UHQ8_9BILA</name>
<dbReference type="Proteomes" id="UP000095286">
    <property type="component" value="Unplaced"/>
</dbReference>
<evidence type="ECO:0000313" key="1">
    <source>
        <dbReference type="Proteomes" id="UP000095286"/>
    </source>
</evidence>
<sequence>MIISYLARLVLLLPKISPDDANNLASIAQSQHTDLTNFTPHQFPRQRNKPTNLDDNSHQLIHDYYDQPVQPNLRPPWRQIVQPGSIVNKAVEVSSGVKPCIPINENLRKNLIKELFNDNYDKNTLPSTNATTVVVELTVQGNNLTQKRHLKVEFLDIVEITEVTSTFKSDLWFSQIYQDKRLAYESHNYCLSNLSLSAHMLPKLWTPNVCFVNSKKVSVHESPEKNILLLIFPNGTVWLNFRVAIEGPCQLQLQLFPMDSMTCNYIFESYSYNTAEVRIVWRDWEAVSIPDPNAKKLPDFDLITFSHKTASNLYTAGYWDQLEVVFVFKRLYGYYVLQAYMPTYLSVAISWISFYLDRSQLPARITLSVSSLMSLTFQFGNIMKNLPRSSVLKSIDIFMFGSLGMIFLSLVELAVVGFVDRVENKRKRTRKSKEMLIMRSDSEQQWLARFNGQTQAGNFVPPGGGPYSSGSPSDDYINGITHTNASNCPTPDNKHRPLVGPNGSSSYCQNHCSWDLINKPSRNGKKKHFLIQETPTILSGEAIDSISAKLLPLLFTAFNLLYWGYYLGMSTTDNNASL</sequence>
<accession>A0AC35UHQ8</accession>
<organism evidence="1 2">
    <name type="scientific">Rhabditophanes sp. KR3021</name>
    <dbReference type="NCBI Taxonomy" id="114890"/>
    <lineage>
        <taxon>Eukaryota</taxon>
        <taxon>Metazoa</taxon>
        <taxon>Ecdysozoa</taxon>
        <taxon>Nematoda</taxon>
        <taxon>Chromadorea</taxon>
        <taxon>Rhabditida</taxon>
        <taxon>Tylenchina</taxon>
        <taxon>Panagrolaimomorpha</taxon>
        <taxon>Strongyloidoidea</taxon>
        <taxon>Alloionematidae</taxon>
        <taxon>Rhabditophanes</taxon>
    </lineage>
</organism>
<proteinExistence type="predicted"/>